<organism evidence="2">
    <name type="scientific">bioreactor metagenome</name>
    <dbReference type="NCBI Taxonomy" id="1076179"/>
    <lineage>
        <taxon>unclassified sequences</taxon>
        <taxon>metagenomes</taxon>
        <taxon>ecological metagenomes</taxon>
    </lineage>
</organism>
<comment type="caution">
    <text evidence="2">The sequence shown here is derived from an EMBL/GenBank/DDBJ whole genome shotgun (WGS) entry which is preliminary data.</text>
</comment>
<dbReference type="AlphaFoldDB" id="A0A645GHV0"/>
<feature type="region of interest" description="Disordered" evidence="1">
    <location>
        <begin position="79"/>
        <end position="99"/>
    </location>
</feature>
<proteinExistence type="predicted"/>
<sequence>MQPRHADPVADAEIVDPRAQQDDLADRLVAGYSRQRWLVGPITFNGMQVGMADTAGPDPDQDLAGAGGGYRQLAQLERVTEPGDHSRIHQSFHHHSNPA</sequence>
<accession>A0A645GHV0</accession>
<evidence type="ECO:0000313" key="2">
    <source>
        <dbReference type="EMBL" id="MPN26265.1"/>
    </source>
</evidence>
<evidence type="ECO:0000256" key="1">
    <source>
        <dbReference type="SAM" id="MobiDB-lite"/>
    </source>
</evidence>
<feature type="compositionally biased region" description="Basic residues" evidence="1">
    <location>
        <begin position="88"/>
        <end position="99"/>
    </location>
</feature>
<reference evidence="2" key="1">
    <citation type="submission" date="2019-08" db="EMBL/GenBank/DDBJ databases">
        <authorList>
            <person name="Kucharzyk K."/>
            <person name="Murdoch R.W."/>
            <person name="Higgins S."/>
            <person name="Loffler F."/>
        </authorList>
    </citation>
    <scope>NUCLEOTIDE SEQUENCE</scope>
</reference>
<gene>
    <name evidence="2" type="ORF">SDC9_173689</name>
</gene>
<name>A0A645GHV0_9ZZZZ</name>
<dbReference type="EMBL" id="VSSQ01075735">
    <property type="protein sequence ID" value="MPN26265.1"/>
    <property type="molecule type" value="Genomic_DNA"/>
</dbReference>
<dbReference type="AntiFam" id="ANF00156">
    <property type="entry name" value="Shadow ORF (opposite yahK)"/>
</dbReference>
<protein>
    <submittedName>
        <fullName evidence="2">Uncharacterized protein</fullName>
    </submittedName>
</protein>